<sequence length="68" mass="7341">MRTHVEIFGDLLDRSIEQIAAVAADARDFDAARISRLADIWDNNTLPCRGGRGRGCAGWRSAALAGRG</sequence>
<proteinExistence type="predicted"/>
<dbReference type="Proteomes" id="UP000587527">
    <property type="component" value="Unassembled WGS sequence"/>
</dbReference>
<dbReference type="RefSeq" id="WP_184833387.1">
    <property type="nucleotide sequence ID" value="NZ_JACHMN010000002.1"/>
</dbReference>
<name>A0A841BKK0_9ACTN</name>
<gene>
    <name evidence="1" type="ORF">F4553_001267</name>
</gene>
<dbReference type="EMBL" id="JACHMN010000002">
    <property type="protein sequence ID" value="MBB5867888.1"/>
    <property type="molecule type" value="Genomic_DNA"/>
</dbReference>
<accession>A0A841BKK0</accession>
<keyword evidence="2" id="KW-1185">Reference proteome</keyword>
<evidence type="ECO:0000313" key="1">
    <source>
        <dbReference type="EMBL" id="MBB5867888.1"/>
    </source>
</evidence>
<dbReference type="AlphaFoldDB" id="A0A841BKK0"/>
<reference evidence="1 2" key="1">
    <citation type="submission" date="2020-08" db="EMBL/GenBank/DDBJ databases">
        <title>Sequencing the genomes of 1000 actinobacteria strains.</title>
        <authorList>
            <person name="Klenk H.-P."/>
        </authorList>
    </citation>
    <scope>NUCLEOTIDE SEQUENCE [LARGE SCALE GENOMIC DNA]</scope>
    <source>
        <strain evidence="1 2">DSM 45362</strain>
    </source>
</reference>
<evidence type="ECO:0000313" key="2">
    <source>
        <dbReference type="Proteomes" id="UP000587527"/>
    </source>
</evidence>
<comment type="caution">
    <text evidence="1">The sequence shown here is derived from an EMBL/GenBank/DDBJ whole genome shotgun (WGS) entry which is preliminary data.</text>
</comment>
<protein>
    <submittedName>
        <fullName evidence="1">Uncharacterized protein</fullName>
    </submittedName>
</protein>
<organism evidence="1 2">
    <name type="scientific">Allocatelliglobosispora scoriae</name>
    <dbReference type="NCBI Taxonomy" id="643052"/>
    <lineage>
        <taxon>Bacteria</taxon>
        <taxon>Bacillati</taxon>
        <taxon>Actinomycetota</taxon>
        <taxon>Actinomycetes</taxon>
        <taxon>Micromonosporales</taxon>
        <taxon>Micromonosporaceae</taxon>
        <taxon>Allocatelliglobosispora</taxon>
    </lineage>
</organism>